<dbReference type="CDD" id="cd13861">
    <property type="entry name" value="CuRO_1_CumA_like"/>
    <property type="match status" value="1"/>
</dbReference>
<dbReference type="PROSITE" id="PS51318">
    <property type="entry name" value="TAT"/>
    <property type="match status" value="1"/>
</dbReference>
<keyword evidence="2" id="KW-0560">Oxidoreductase</keyword>
<dbReference type="InterPro" id="IPR001117">
    <property type="entry name" value="Cu-oxidase_2nd"/>
</dbReference>
<dbReference type="PROSITE" id="PS00079">
    <property type="entry name" value="MULTICOPPER_OXIDASE1"/>
    <property type="match status" value="2"/>
</dbReference>
<dbReference type="PANTHER" id="PTHR11709">
    <property type="entry name" value="MULTI-COPPER OXIDASE"/>
    <property type="match status" value="1"/>
</dbReference>
<evidence type="ECO:0000313" key="9">
    <source>
        <dbReference type="Proteomes" id="UP001500432"/>
    </source>
</evidence>
<dbReference type="Proteomes" id="UP001500432">
    <property type="component" value="Unassembled WGS sequence"/>
</dbReference>
<dbReference type="CDD" id="cd13896">
    <property type="entry name" value="CuRO_3_CopA"/>
    <property type="match status" value="1"/>
</dbReference>
<evidence type="ECO:0000259" key="5">
    <source>
        <dbReference type="Pfam" id="PF00394"/>
    </source>
</evidence>
<dbReference type="InterPro" id="IPR008972">
    <property type="entry name" value="Cupredoxin"/>
</dbReference>
<evidence type="ECO:0000313" key="8">
    <source>
        <dbReference type="EMBL" id="GAA2202067.1"/>
    </source>
</evidence>
<keyword evidence="9" id="KW-1185">Reference proteome</keyword>
<dbReference type="Gene3D" id="2.60.40.420">
    <property type="entry name" value="Cupredoxins - blue copper proteins"/>
    <property type="match status" value="3"/>
</dbReference>
<evidence type="ECO:0000256" key="1">
    <source>
        <dbReference type="ARBA" id="ARBA00022723"/>
    </source>
</evidence>
<reference evidence="8 9" key="1">
    <citation type="journal article" date="2019" name="Int. J. Syst. Evol. Microbiol.">
        <title>The Global Catalogue of Microorganisms (GCM) 10K type strain sequencing project: providing services to taxonomists for standard genome sequencing and annotation.</title>
        <authorList>
            <consortium name="The Broad Institute Genomics Platform"/>
            <consortium name="The Broad Institute Genome Sequencing Center for Infectious Disease"/>
            <person name="Wu L."/>
            <person name="Ma J."/>
        </authorList>
    </citation>
    <scope>NUCLEOTIDE SEQUENCE [LARGE SCALE GENOMIC DNA]</scope>
    <source>
        <strain evidence="8 9">JCM 16034</strain>
    </source>
</reference>
<dbReference type="InterPro" id="IPR011706">
    <property type="entry name" value="Cu-oxidase_C"/>
</dbReference>
<dbReference type="Pfam" id="PF00394">
    <property type="entry name" value="Cu-oxidase"/>
    <property type="match status" value="1"/>
</dbReference>
<proteinExistence type="predicted"/>
<comment type="caution">
    <text evidence="8">The sequence shown here is derived from an EMBL/GenBank/DDBJ whole genome shotgun (WGS) entry which is preliminary data.</text>
</comment>
<evidence type="ECO:0000256" key="2">
    <source>
        <dbReference type="ARBA" id="ARBA00023002"/>
    </source>
</evidence>
<accession>A0ABN3BYP4</accession>
<evidence type="ECO:0000256" key="3">
    <source>
        <dbReference type="ARBA" id="ARBA00023008"/>
    </source>
</evidence>
<keyword evidence="3" id="KW-0186">Copper</keyword>
<dbReference type="InterPro" id="IPR006311">
    <property type="entry name" value="TAT_signal"/>
</dbReference>
<dbReference type="RefSeq" id="WP_344300478.1">
    <property type="nucleotide sequence ID" value="NZ_BAAAQW010000009.1"/>
</dbReference>
<feature type="domain" description="Plastocyanin-like" evidence="5">
    <location>
        <begin position="275"/>
        <end position="350"/>
    </location>
</feature>
<feature type="domain" description="Plastocyanin-like" evidence="6">
    <location>
        <begin position="419"/>
        <end position="525"/>
    </location>
</feature>
<feature type="region of interest" description="Disordered" evidence="4">
    <location>
        <begin position="1"/>
        <end position="27"/>
    </location>
</feature>
<gene>
    <name evidence="8" type="ORF">GCM10009849_28960</name>
</gene>
<dbReference type="InterPro" id="IPR011707">
    <property type="entry name" value="Cu-oxidase-like_N"/>
</dbReference>
<name>A0ABN3BYP4_9MICC</name>
<dbReference type="PROSITE" id="PS00080">
    <property type="entry name" value="MULTICOPPER_OXIDASE2"/>
    <property type="match status" value="1"/>
</dbReference>
<sequence length="529" mass="56362">MNGPHPHGPHPHGPHPHGPHPHDLRRLAGPVSRRGFLGLSLAAASAAMLAACTSPSPSAATRVLSSDDAVRAAEAARPSSGRAIAARLDPAPLTATLDGKPVQTWGYNGAVNGPLLRGSVGDRLEVALANGLPEPTVVHWHGLALANDQDGVEMLTQKEIAAGGSFGYGFRLAHPGTYWYHSHVELQRERGLYGPLIVDDPSEAKDWDHEWVILLDDWMDGVTGTPEDVLNELSQGMGGMMGGQPGGQGGGRYTGMGAVSDYLGGDAGDVRYPLHLFNGRTPSDPDTLRAKAGNRVRLRIINAAGDTAYRVGAPGVKLTVTHTDGFPVERTEADAVVLGMGERIDALLTVPEGWTPLMARPEGKTGLALGQISTGTGKEPIPAALPSRLTGTVVDGGQLAAAPGVRLARRVADRTHTVRLTGSMMAYDWGLNGRRFDMANPYEGALEVRQGERVRIDFVNESMMWHPMHLHGHTFQVGDAGARKDTVIVRPGQTVSVLFDADNPGQWLYHCHNAYHAARGMMGVLSYVR</sequence>
<dbReference type="InterPro" id="IPR034279">
    <property type="entry name" value="CuRO_3_CopA"/>
</dbReference>
<protein>
    <submittedName>
        <fullName evidence="8">Multicopper oxidase family protein</fullName>
    </submittedName>
</protein>
<feature type="compositionally biased region" description="Basic residues" evidence="4">
    <location>
        <begin position="7"/>
        <end position="19"/>
    </location>
</feature>
<dbReference type="SUPFAM" id="SSF49503">
    <property type="entry name" value="Cupredoxins"/>
    <property type="match status" value="3"/>
</dbReference>
<dbReference type="InterPro" id="IPR033138">
    <property type="entry name" value="Cu_oxidase_CS"/>
</dbReference>
<dbReference type="Pfam" id="PF07731">
    <property type="entry name" value="Cu-oxidase_2"/>
    <property type="match status" value="1"/>
</dbReference>
<organism evidence="8 9">
    <name type="scientific">Sinomonas flava</name>
    <dbReference type="NCBI Taxonomy" id="496857"/>
    <lineage>
        <taxon>Bacteria</taxon>
        <taxon>Bacillati</taxon>
        <taxon>Actinomycetota</taxon>
        <taxon>Actinomycetes</taxon>
        <taxon>Micrococcales</taxon>
        <taxon>Micrococcaceae</taxon>
        <taxon>Sinomonas</taxon>
    </lineage>
</organism>
<dbReference type="EMBL" id="BAAAQW010000009">
    <property type="protein sequence ID" value="GAA2202067.1"/>
    <property type="molecule type" value="Genomic_DNA"/>
</dbReference>
<evidence type="ECO:0000259" key="6">
    <source>
        <dbReference type="Pfam" id="PF07731"/>
    </source>
</evidence>
<dbReference type="InterPro" id="IPR002355">
    <property type="entry name" value="Cu_oxidase_Cu_BS"/>
</dbReference>
<dbReference type="PANTHER" id="PTHR11709:SF394">
    <property type="entry name" value="FI03373P-RELATED"/>
    <property type="match status" value="1"/>
</dbReference>
<feature type="domain" description="Plastocyanin-like" evidence="7">
    <location>
        <begin position="95"/>
        <end position="202"/>
    </location>
</feature>
<evidence type="ECO:0000259" key="7">
    <source>
        <dbReference type="Pfam" id="PF07732"/>
    </source>
</evidence>
<keyword evidence="1" id="KW-0479">Metal-binding</keyword>
<dbReference type="Pfam" id="PF07732">
    <property type="entry name" value="Cu-oxidase_3"/>
    <property type="match status" value="1"/>
</dbReference>
<dbReference type="InterPro" id="IPR045087">
    <property type="entry name" value="Cu-oxidase_fam"/>
</dbReference>
<evidence type="ECO:0000256" key="4">
    <source>
        <dbReference type="SAM" id="MobiDB-lite"/>
    </source>
</evidence>